<dbReference type="NCBIfam" id="TIGR02937">
    <property type="entry name" value="sigma70-ECF"/>
    <property type="match status" value="1"/>
</dbReference>
<dbReference type="InterPro" id="IPR013325">
    <property type="entry name" value="RNA_pol_sigma_r2"/>
</dbReference>
<proteinExistence type="inferred from homology"/>
<dbReference type="GO" id="GO:0006352">
    <property type="term" value="P:DNA-templated transcription initiation"/>
    <property type="evidence" value="ECO:0007669"/>
    <property type="project" value="InterPro"/>
</dbReference>
<reference evidence="7 8" key="1">
    <citation type="submission" date="2018-07" db="EMBL/GenBank/DDBJ databases">
        <title>Genomic Encyclopedia of Type Strains, Phase III (KMG-III): the genomes of soil and plant-associated and newly described type strains.</title>
        <authorList>
            <person name="Whitman W."/>
        </authorList>
    </citation>
    <scope>NUCLEOTIDE SEQUENCE [LARGE SCALE GENOMIC DNA]</scope>
    <source>
        <strain evidence="7 8">CECT 8236</strain>
    </source>
</reference>
<evidence type="ECO:0000256" key="4">
    <source>
        <dbReference type="ARBA" id="ARBA00023163"/>
    </source>
</evidence>
<organism evidence="7 8">
    <name type="scientific">Cohnella lupini</name>
    <dbReference type="NCBI Taxonomy" id="1294267"/>
    <lineage>
        <taxon>Bacteria</taxon>
        <taxon>Bacillati</taxon>
        <taxon>Bacillota</taxon>
        <taxon>Bacilli</taxon>
        <taxon>Bacillales</taxon>
        <taxon>Paenibacillaceae</taxon>
        <taxon>Cohnella</taxon>
    </lineage>
</organism>
<evidence type="ECO:0000256" key="3">
    <source>
        <dbReference type="ARBA" id="ARBA00023082"/>
    </source>
</evidence>
<dbReference type="InterPro" id="IPR036388">
    <property type="entry name" value="WH-like_DNA-bd_sf"/>
</dbReference>
<dbReference type="InterPro" id="IPR039425">
    <property type="entry name" value="RNA_pol_sigma-70-like"/>
</dbReference>
<dbReference type="InterPro" id="IPR013249">
    <property type="entry name" value="RNA_pol_sigma70_r4_t2"/>
</dbReference>
<evidence type="ECO:0000259" key="5">
    <source>
        <dbReference type="Pfam" id="PF04542"/>
    </source>
</evidence>
<dbReference type="Gene3D" id="1.10.1740.10">
    <property type="match status" value="1"/>
</dbReference>
<dbReference type="AlphaFoldDB" id="A0A3D9ITA7"/>
<keyword evidence="3" id="KW-0731">Sigma factor</keyword>
<evidence type="ECO:0000313" key="8">
    <source>
        <dbReference type="Proteomes" id="UP000256869"/>
    </source>
</evidence>
<keyword evidence="4" id="KW-0804">Transcription</keyword>
<dbReference type="Gene3D" id="1.10.10.10">
    <property type="entry name" value="Winged helix-like DNA-binding domain superfamily/Winged helix DNA-binding domain"/>
    <property type="match status" value="1"/>
</dbReference>
<dbReference type="GO" id="GO:0016987">
    <property type="term" value="F:sigma factor activity"/>
    <property type="evidence" value="ECO:0007669"/>
    <property type="project" value="UniProtKB-KW"/>
</dbReference>
<dbReference type="PANTHER" id="PTHR43133:SF51">
    <property type="entry name" value="RNA POLYMERASE SIGMA FACTOR"/>
    <property type="match status" value="1"/>
</dbReference>
<keyword evidence="2" id="KW-0805">Transcription regulation</keyword>
<keyword evidence="8" id="KW-1185">Reference proteome</keyword>
<sequence>MYIMNQEKVPFQRKYGVSTQPNRECAHLIHRRGGSGLNLVSRLREKEESALQELMALYGDELLRTAYLLMRDRQAAEEAVMDTFIRAFGKIDQLKEPDKLRSWLFRIAANRCRMKMRTWSWRNILPYAEVDPSGGKDPSQGPEELLLTEWRNESLSEAIRGLDYIYREVITLYYYADMSVADIADQIRGNENTVKARLARGRNKLRKMLEEGEDNEVGAGVY</sequence>
<dbReference type="InterPro" id="IPR007627">
    <property type="entry name" value="RNA_pol_sigma70_r2"/>
</dbReference>
<feature type="domain" description="RNA polymerase sigma-70 region 2" evidence="5">
    <location>
        <begin position="56"/>
        <end position="119"/>
    </location>
</feature>
<dbReference type="SUPFAM" id="SSF88659">
    <property type="entry name" value="Sigma3 and sigma4 domains of RNA polymerase sigma factors"/>
    <property type="match status" value="1"/>
</dbReference>
<comment type="similarity">
    <text evidence="1">Belongs to the sigma-70 factor family. ECF subfamily.</text>
</comment>
<feature type="domain" description="RNA polymerase sigma factor 70 region 4 type 2" evidence="6">
    <location>
        <begin position="153"/>
        <end position="205"/>
    </location>
</feature>
<dbReference type="EMBL" id="QRDY01000002">
    <property type="protein sequence ID" value="RED64925.1"/>
    <property type="molecule type" value="Genomic_DNA"/>
</dbReference>
<evidence type="ECO:0000313" key="7">
    <source>
        <dbReference type="EMBL" id="RED64925.1"/>
    </source>
</evidence>
<dbReference type="GO" id="GO:0003677">
    <property type="term" value="F:DNA binding"/>
    <property type="evidence" value="ECO:0007669"/>
    <property type="project" value="InterPro"/>
</dbReference>
<name>A0A3D9ITA7_9BACL</name>
<dbReference type="SUPFAM" id="SSF88946">
    <property type="entry name" value="Sigma2 domain of RNA polymerase sigma factors"/>
    <property type="match status" value="1"/>
</dbReference>
<protein>
    <submittedName>
        <fullName evidence="7">RNA polymerase sigma-70 factor (ECF subfamily)</fullName>
    </submittedName>
</protein>
<evidence type="ECO:0000256" key="1">
    <source>
        <dbReference type="ARBA" id="ARBA00010641"/>
    </source>
</evidence>
<comment type="caution">
    <text evidence="7">The sequence shown here is derived from an EMBL/GenBank/DDBJ whole genome shotgun (WGS) entry which is preliminary data.</text>
</comment>
<dbReference type="PANTHER" id="PTHR43133">
    <property type="entry name" value="RNA POLYMERASE ECF-TYPE SIGMA FACTO"/>
    <property type="match status" value="1"/>
</dbReference>
<dbReference type="Proteomes" id="UP000256869">
    <property type="component" value="Unassembled WGS sequence"/>
</dbReference>
<dbReference type="InterPro" id="IPR014284">
    <property type="entry name" value="RNA_pol_sigma-70_dom"/>
</dbReference>
<gene>
    <name evidence="7" type="ORF">DFP95_102347</name>
</gene>
<accession>A0A3D9ITA7</accession>
<evidence type="ECO:0000259" key="6">
    <source>
        <dbReference type="Pfam" id="PF08281"/>
    </source>
</evidence>
<dbReference type="InterPro" id="IPR013324">
    <property type="entry name" value="RNA_pol_sigma_r3/r4-like"/>
</dbReference>
<dbReference type="Pfam" id="PF08281">
    <property type="entry name" value="Sigma70_r4_2"/>
    <property type="match status" value="1"/>
</dbReference>
<dbReference type="CDD" id="cd06171">
    <property type="entry name" value="Sigma70_r4"/>
    <property type="match status" value="1"/>
</dbReference>
<dbReference type="Pfam" id="PF04542">
    <property type="entry name" value="Sigma70_r2"/>
    <property type="match status" value="1"/>
</dbReference>
<evidence type="ECO:0000256" key="2">
    <source>
        <dbReference type="ARBA" id="ARBA00023015"/>
    </source>
</evidence>